<evidence type="ECO:0000259" key="4">
    <source>
        <dbReference type="Pfam" id="PF07859"/>
    </source>
</evidence>
<dbReference type="STRING" id="1220924.W2SH02"/>
<dbReference type="GeneID" id="19968684"/>
<keyword evidence="2" id="KW-0378">Hydrolase</keyword>
<feature type="domain" description="Alpha/beta hydrolase fold-3" evidence="4">
    <location>
        <begin position="153"/>
        <end position="394"/>
    </location>
</feature>
<dbReference type="PANTHER" id="PTHR48081:SF25">
    <property type="entry name" value="PUTATIVE (AFU_ORTHOLOGUE AFUA_3G11560)-RELATED"/>
    <property type="match status" value="1"/>
</dbReference>
<dbReference type="InParanoid" id="W2SH02"/>
<feature type="chain" id="PRO_5004824342" description="Alpha/beta hydrolase fold-3 domain-containing protein" evidence="3">
    <location>
        <begin position="21"/>
        <end position="485"/>
    </location>
</feature>
<evidence type="ECO:0000256" key="3">
    <source>
        <dbReference type="SAM" id="SignalP"/>
    </source>
</evidence>
<dbReference type="InterPro" id="IPR002168">
    <property type="entry name" value="Lipase_GDXG_HIS_AS"/>
</dbReference>
<evidence type="ECO:0000313" key="5">
    <source>
        <dbReference type="EMBL" id="ETN47154.1"/>
    </source>
</evidence>
<comment type="similarity">
    <text evidence="1">Belongs to the 'GDXG' lipolytic enzyme family.</text>
</comment>
<dbReference type="PANTHER" id="PTHR48081">
    <property type="entry name" value="AB HYDROLASE SUPERFAMILY PROTEIN C4A8.06C"/>
    <property type="match status" value="1"/>
</dbReference>
<evidence type="ECO:0000313" key="6">
    <source>
        <dbReference type="Proteomes" id="UP000030752"/>
    </source>
</evidence>
<dbReference type="AlphaFoldDB" id="W2SH02"/>
<sequence length="485" mass="52935">MAITTTLRLIWQLTPVAVRTAVLNLLRLSQNAKKQDLKTEVIVAVLKKLTSVPQPIGSVQKWGLRDPGIKGPIWISTVTMPAPAESDTLDVLLRAIEAMGDGTEQFTKPTVASIEAEWTGARHGVGKNEPRPDLPEAEQYNKLLNESPGKTTILYFHGGAYLMMDPATHRVTTGKLSKRTGGRVLSVRYRLAPQFPFPAALLDAFLAYLYLISPPPGSFHDPVKPSHIVFAGDSAGGGLSTALLLLLLHLRRSGVTHVQIHGKSVELGIPAGIATNSPWLDVTHALPSMQRNKQYDYLQLPNPDGTPTTEPPRDDIWPASPPRAEIYCNASMLTHPLVSPAAASAELWKGTPPVFMVCGEELLTDGATAAARQIHGVGGVVHFVGYEGMPHCFSMIFQTEDCFSRWAQFCMDAATDPKLLGRPNTGTWVRALTNPPEGYESELASINALSGEEVRRLMTVAKAKAVIREEELVKKWEQKETRAKL</sequence>
<evidence type="ECO:0000256" key="2">
    <source>
        <dbReference type="ARBA" id="ARBA00022801"/>
    </source>
</evidence>
<evidence type="ECO:0000256" key="1">
    <source>
        <dbReference type="ARBA" id="ARBA00010515"/>
    </source>
</evidence>
<dbReference type="OrthoDB" id="5354320at2759"/>
<dbReference type="VEuPathDB" id="FungiDB:HMPREF1541_01345"/>
<dbReference type="InterPro" id="IPR013094">
    <property type="entry name" value="AB_hydrolase_3"/>
</dbReference>
<accession>W2SH02</accession>
<dbReference type="PROSITE" id="PS01173">
    <property type="entry name" value="LIPASE_GDXG_HIS"/>
    <property type="match status" value="1"/>
</dbReference>
<dbReference type="Gene3D" id="3.40.50.1820">
    <property type="entry name" value="alpha/beta hydrolase"/>
    <property type="match status" value="1"/>
</dbReference>
<dbReference type="SUPFAM" id="SSF53474">
    <property type="entry name" value="alpha/beta-Hydrolases"/>
    <property type="match status" value="1"/>
</dbReference>
<organism evidence="5 6">
    <name type="scientific">Cyphellophora europaea (strain CBS 101466)</name>
    <name type="common">Phialophora europaea</name>
    <dbReference type="NCBI Taxonomy" id="1220924"/>
    <lineage>
        <taxon>Eukaryota</taxon>
        <taxon>Fungi</taxon>
        <taxon>Dikarya</taxon>
        <taxon>Ascomycota</taxon>
        <taxon>Pezizomycotina</taxon>
        <taxon>Eurotiomycetes</taxon>
        <taxon>Chaetothyriomycetidae</taxon>
        <taxon>Chaetothyriales</taxon>
        <taxon>Cyphellophoraceae</taxon>
        <taxon>Cyphellophora</taxon>
    </lineage>
</organism>
<feature type="signal peptide" evidence="3">
    <location>
        <begin position="1"/>
        <end position="20"/>
    </location>
</feature>
<name>W2SH02_CYPE1</name>
<proteinExistence type="inferred from homology"/>
<dbReference type="GO" id="GO:0016787">
    <property type="term" value="F:hydrolase activity"/>
    <property type="evidence" value="ECO:0007669"/>
    <property type="project" value="UniProtKB-KW"/>
</dbReference>
<keyword evidence="3" id="KW-0732">Signal</keyword>
<protein>
    <recommendedName>
        <fullName evidence="4">Alpha/beta hydrolase fold-3 domain-containing protein</fullName>
    </recommendedName>
</protein>
<dbReference type="InterPro" id="IPR050300">
    <property type="entry name" value="GDXG_lipolytic_enzyme"/>
</dbReference>
<gene>
    <name evidence="5" type="ORF">HMPREF1541_01345</name>
</gene>
<dbReference type="InterPro" id="IPR029058">
    <property type="entry name" value="AB_hydrolase_fold"/>
</dbReference>
<dbReference type="RefSeq" id="XP_008711866.1">
    <property type="nucleotide sequence ID" value="XM_008713644.1"/>
</dbReference>
<reference evidence="5 6" key="1">
    <citation type="submission" date="2013-03" db="EMBL/GenBank/DDBJ databases">
        <title>The Genome Sequence of Phialophora europaea CBS 101466.</title>
        <authorList>
            <consortium name="The Broad Institute Genomics Platform"/>
            <person name="Cuomo C."/>
            <person name="de Hoog S."/>
            <person name="Gorbushina A."/>
            <person name="Walker B."/>
            <person name="Young S.K."/>
            <person name="Zeng Q."/>
            <person name="Gargeya S."/>
            <person name="Fitzgerald M."/>
            <person name="Haas B."/>
            <person name="Abouelleil A."/>
            <person name="Allen A.W."/>
            <person name="Alvarado L."/>
            <person name="Arachchi H.M."/>
            <person name="Berlin A.M."/>
            <person name="Chapman S.B."/>
            <person name="Gainer-Dewar J."/>
            <person name="Goldberg J."/>
            <person name="Griggs A."/>
            <person name="Gujja S."/>
            <person name="Hansen M."/>
            <person name="Howarth C."/>
            <person name="Imamovic A."/>
            <person name="Ireland A."/>
            <person name="Larimer J."/>
            <person name="McCowan C."/>
            <person name="Murphy C."/>
            <person name="Pearson M."/>
            <person name="Poon T.W."/>
            <person name="Priest M."/>
            <person name="Roberts A."/>
            <person name="Saif S."/>
            <person name="Shea T."/>
            <person name="Sisk P."/>
            <person name="Sykes S."/>
            <person name="Wortman J."/>
            <person name="Nusbaum C."/>
            <person name="Birren B."/>
        </authorList>
    </citation>
    <scope>NUCLEOTIDE SEQUENCE [LARGE SCALE GENOMIC DNA]</scope>
    <source>
        <strain evidence="5 6">CBS 101466</strain>
    </source>
</reference>
<dbReference type="Proteomes" id="UP000030752">
    <property type="component" value="Unassembled WGS sequence"/>
</dbReference>
<dbReference type="EMBL" id="KB822711">
    <property type="protein sequence ID" value="ETN47154.1"/>
    <property type="molecule type" value="Genomic_DNA"/>
</dbReference>
<keyword evidence="6" id="KW-1185">Reference proteome</keyword>
<dbReference type="HOGENOM" id="CLU_027519_0_0_1"/>
<dbReference type="eggNOG" id="KOG1515">
    <property type="taxonomic scope" value="Eukaryota"/>
</dbReference>
<dbReference type="Pfam" id="PF07859">
    <property type="entry name" value="Abhydrolase_3"/>
    <property type="match status" value="1"/>
</dbReference>